<dbReference type="OrthoDB" id="1305179at2759"/>
<proteinExistence type="predicted"/>
<accession>A0A1S4AP08</accession>
<dbReference type="RefSeq" id="XP_016478394.1">
    <property type="nucleotide sequence ID" value="XM_016622908.1"/>
</dbReference>
<dbReference type="PANTHER" id="PTHR33067">
    <property type="entry name" value="RNA-DIRECTED DNA POLYMERASE-RELATED"/>
    <property type="match status" value="1"/>
</dbReference>
<name>A0A1S4AP08_TOBAC</name>
<organism evidence="1">
    <name type="scientific">Nicotiana tabacum</name>
    <name type="common">Common tobacco</name>
    <dbReference type="NCBI Taxonomy" id="4097"/>
    <lineage>
        <taxon>Eukaryota</taxon>
        <taxon>Viridiplantae</taxon>
        <taxon>Streptophyta</taxon>
        <taxon>Embryophyta</taxon>
        <taxon>Tracheophyta</taxon>
        <taxon>Spermatophyta</taxon>
        <taxon>Magnoliopsida</taxon>
        <taxon>eudicotyledons</taxon>
        <taxon>Gunneridae</taxon>
        <taxon>Pentapetalae</taxon>
        <taxon>asterids</taxon>
        <taxon>lamiids</taxon>
        <taxon>Solanales</taxon>
        <taxon>Solanaceae</taxon>
        <taxon>Nicotianoideae</taxon>
        <taxon>Nicotianeae</taxon>
        <taxon>Nicotiana</taxon>
    </lineage>
</organism>
<gene>
    <name evidence="1" type="primary">LOC107799764</name>
</gene>
<dbReference type="PANTHER" id="PTHR33067:SF9">
    <property type="entry name" value="RNA-DIRECTED DNA POLYMERASE"/>
    <property type="match status" value="1"/>
</dbReference>
<dbReference type="PaxDb" id="4097-A0A1S4AP08"/>
<sequence length="249" mass="27756">MTHQVSAIVHSMDPKLEDPGAFTIPCTIGSADFAKALCDLGESINLMPYSLFKTFGIGKPRPTSMMLQMADRKMKRPLDIIDDVLVRVDKFILPADFVILYCEVDYDVPIILGRPFLAKGKALIDVEAGELTFWVGEENMVFHVCKSMRQLNSNKFYLFVDLVTDVIIDDATATMNVEDKLEVVLLNFDDDEESDGYVECVNALQGRVHIGGVTKEKRSNQMDFGGYPGNKPCLLHAQDYFGGGSQTLR</sequence>
<dbReference type="KEGG" id="nta:107799764"/>
<dbReference type="CDD" id="cd00303">
    <property type="entry name" value="retropepsin_like"/>
    <property type="match status" value="1"/>
</dbReference>
<dbReference type="InterPro" id="IPR021109">
    <property type="entry name" value="Peptidase_aspartic_dom_sf"/>
</dbReference>
<evidence type="ECO:0000313" key="1">
    <source>
        <dbReference type="RefSeq" id="XP_016478394.1"/>
    </source>
</evidence>
<dbReference type="AlphaFoldDB" id="A0A1S4AP08"/>
<protein>
    <submittedName>
        <fullName evidence="1">Uncharacterized protein</fullName>
    </submittedName>
</protein>
<reference evidence="1" key="1">
    <citation type="submission" date="2025-08" db="UniProtKB">
        <authorList>
            <consortium name="RefSeq"/>
        </authorList>
    </citation>
    <scope>IDENTIFICATION</scope>
</reference>
<dbReference type="Gene3D" id="2.40.70.10">
    <property type="entry name" value="Acid Proteases"/>
    <property type="match status" value="1"/>
</dbReference>